<accession>A0ABZ0IVD3</accession>
<dbReference type="InterPro" id="IPR054261">
    <property type="entry name" value="DUF6992"/>
</dbReference>
<organism evidence="1 2">
    <name type="scientific">Imperialibacter roseus</name>
    <dbReference type="NCBI Taxonomy" id="1324217"/>
    <lineage>
        <taxon>Bacteria</taxon>
        <taxon>Pseudomonadati</taxon>
        <taxon>Bacteroidota</taxon>
        <taxon>Cytophagia</taxon>
        <taxon>Cytophagales</taxon>
        <taxon>Flammeovirgaceae</taxon>
        <taxon>Imperialibacter</taxon>
    </lineage>
</organism>
<evidence type="ECO:0000313" key="2">
    <source>
        <dbReference type="Proteomes" id="UP001302349"/>
    </source>
</evidence>
<dbReference type="Proteomes" id="UP001302349">
    <property type="component" value="Chromosome"/>
</dbReference>
<dbReference type="EMBL" id="CP136051">
    <property type="protein sequence ID" value="WOK07641.1"/>
    <property type="molecule type" value="Genomic_DNA"/>
</dbReference>
<dbReference type="Pfam" id="PF22503">
    <property type="entry name" value="DUF6992"/>
    <property type="match status" value="1"/>
</dbReference>
<gene>
    <name evidence="1" type="ORF">RT717_03265</name>
</gene>
<dbReference type="RefSeq" id="WP_317490312.1">
    <property type="nucleotide sequence ID" value="NZ_CP136051.1"/>
</dbReference>
<sequence length="196" mass="21497">MIFLFHTVIGQQPDGALEAVASWQALDSNRVKITTTGMCILGGWALGNLTVNPILQAKAEGSQKYFYQMNSIWNVVNLGLAGASLWQSMRGNAGAADWQAAYSEQHSVERIFLVNTALDVAYMSGGLYMIERSKNALKQSDRLNGFGKGVLLQGGFLFVFDLSIYLVQHSAQKDWARILQNVNLGPEGIGMIIPLR</sequence>
<evidence type="ECO:0000313" key="1">
    <source>
        <dbReference type="EMBL" id="WOK07641.1"/>
    </source>
</evidence>
<proteinExistence type="predicted"/>
<protein>
    <submittedName>
        <fullName evidence="1">Uncharacterized protein</fullName>
    </submittedName>
</protein>
<name>A0ABZ0IVD3_9BACT</name>
<reference evidence="1 2" key="1">
    <citation type="journal article" date="2023" name="Microbiol. Resour. Announc.">
        <title>Complete Genome Sequence of Imperialibacter roseus strain P4T.</title>
        <authorList>
            <person name="Tizabi D.R."/>
            <person name="Bachvaroff T."/>
            <person name="Hill R.T."/>
        </authorList>
    </citation>
    <scope>NUCLEOTIDE SEQUENCE [LARGE SCALE GENOMIC DNA]</scope>
    <source>
        <strain evidence="1 2">P4T</strain>
    </source>
</reference>
<keyword evidence="2" id="KW-1185">Reference proteome</keyword>